<accession>Q2C9Y1</accession>
<gene>
    <name evidence="2" type="ORF">OG2516_13911</name>
</gene>
<evidence type="ECO:0000313" key="3">
    <source>
        <dbReference type="Proteomes" id="UP000003635"/>
    </source>
</evidence>
<dbReference type="Proteomes" id="UP000003635">
    <property type="component" value="Unassembled WGS sequence"/>
</dbReference>
<organism evidence="2 3">
    <name type="scientific">Oceanicola granulosus (strain ATCC BAA-861 / DSM 15982 / KCTC 12143 / HTCC2516)</name>
    <dbReference type="NCBI Taxonomy" id="314256"/>
    <lineage>
        <taxon>Bacteria</taxon>
        <taxon>Pseudomonadati</taxon>
        <taxon>Pseudomonadota</taxon>
        <taxon>Alphaproteobacteria</taxon>
        <taxon>Rhodobacterales</taxon>
        <taxon>Roseobacteraceae</taxon>
        <taxon>Oceanicola</taxon>
    </lineage>
</organism>
<dbReference type="STRING" id="314256.OG2516_13911"/>
<dbReference type="InterPro" id="IPR011659">
    <property type="entry name" value="WD40"/>
</dbReference>
<keyword evidence="3" id="KW-1185">Reference proteome</keyword>
<dbReference type="Pfam" id="PF07676">
    <property type="entry name" value="PD40"/>
    <property type="match status" value="2"/>
</dbReference>
<evidence type="ECO:0000256" key="1">
    <source>
        <dbReference type="ARBA" id="ARBA00009820"/>
    </source>
</evidence>
<dbReference type="AlphaFoldDB" id="Q2C9Y1"/>
<comment type="caution">
    <text evidence="2">The sequence shown here is derived from an EMBL/GenBank/DDBJ whole genome shotgun (WGS) entry which is preliminary data.</text>
</comment>
<proteinExistence type="inferred from homology"/>
<dbReference type="SUPFAM" id="SSF82171">
    <property type="entry name" value="DPP6 N-terminal domain-like"/>
    <property type="match status" value="1"/>
</dbReference>
<dbReference type="PANTHER" id="PTHR36842">
    <property type="entry name" value="PROTEIN TOLB HOMOLOG"/>
    <property type="match status" value="1"/>
</dbReference>
<dbReference type="HOGENOM" id="CLU_056136_0_0_5"/>
<sequence length="272" mass="29189">MKSEICIAGLDSSVTVVLAHDGHVEAPNWHPDGYLIVNGDGRLFRVDLDAPSLEAIDTGFATRCNNDHGLSPDGTRLAISDHSQHGKSSVYTLPVSGGTPVEVTPRQPSWWHGWSPDGGAIVYAAARDGGPVAPYIAPLEGGEELCLATGFDHCDGPDFSADGAWVWFNGERDGSVDLWRVRPDGRDLQRMTDGDSVDWFPHPSPDGAHVVWLAYPPGTQGHPGGLDVALWLMPQDGGAGRELVRLHGGQGTINVPSWAPDGRRFAFVRYAD</sequence>
<comment type="similarity">
    <text evidence="1">Belongs to the TolB family.</text>
</comment>
<protein>
    <recommendedName>
        <fullName evidence="4">WD40 repeat protein</fullName>
    </recommendedName>
</protein>
<dbReference type="OrthoDB" id="9812921at2"/>
<dbReference type="eggNOG" id="COG0823">
    <property type="taxonomic scope" value="Bacteria"/>
</dbReference>
<dbReference type="RefSeq" id="WP_007256298.1">
    <property type="nucleotide sequence ID" value="NZ_CH724108.1"/>
</dbReference>
<name>Q2C9Y1_OCEGH</name>
<dbReference type="InterPro" id="IPR011042">
    <property type="entry name" value="6-blade_b-propeller_TolB-like"/>
</dbReference>
<dbReference type="Gene3D" id="2.120.10.30">
    <property type="entry name" value="TolB, C-terminal domain"/>
    <property type="match status" value="1"/>
</dbReference>
<dbReference type="PANTHER" id="PTHR36842:SF1">
    <property type="entry name" value="PROTEIN TOLB"/>
    <property type="match status" value="1"/>
</dbReference>
<dbReference type="EMBL" id="AAOT01000066">
    <property type="protein sequence ID" value="EAR49482.1"/>
    <property type="molecule type" value="Genomic_DNA"/>
</dbReference>
<evidence type="ECO:0000313" key="2">
    <source>
        <dbReference type="EMBL" id="EAR49482.1"/>
    </source>
</evidence>
<evidence type="ECO:0008006" key="4">
    <source>
        <dbReference type="Google" id="ProtNLM"/>
    </source>
</evidence>
<reference evidence="2 3" key="1">
    <citation type="journal article" date="2010" name="J. Bacteriol.">
        <title>Genome sequences of Oceanicola granulosus HTCC2516(T) and Oceanicola batsensis HTCC2597(TDelta).</title>
        <authorList>
            <person name="Thrash J.C."/>
            <person name="Cho J.C."/>
            <person name="Vergin K.L."/>
            <person name="Giovannoni S.J."/>
        </authorList>
    </citation>
    <scope>NUCLEOTIDE SEQUENCE [LARGE SCALE GENOMIC DNA]</scope>
    <source>
        <strain evidence="3">ATCC BAA-861 / DSM 15982 / KCTC 12143 / HTCC2516</strain>
    </source>
</reference>